<evidence type="ECO:0000259" key="1">
    <source>
        <dbReference type="Pfam" id="PF04321"/>
    </source>
</evidence>
<keyword evidence="3" id="KW-1185">Reference proteome</keyword>
<dbReference type="InterPro" id="IPR029903">
    <property type="entry name" value="RmlD-like-bd"/>
</dbReference>
<accession>A0ABN2F4C3</accession>
<name>A0ABN2F4C3_9ACTN</name>
<proteinExistence type="predicted"/>
<dbReference type="SUPFAM" id="SSF51735">
    <property type="entry name" value="NAD(P)-binding Rossmann-fold domains"/>
    <property type="match status" value="1"/>
</dbReference>
<dbReference type="Gene3D" id="3.40.50.720">
    <property type="entry name" value="NAD(P)-binding Rossmann-like Domain"/>
    <property type="match status" value="1"/>
</dbReference>
<gene>
    <name evidence="2" type="ORF">GCM10009733_028590</name>
</gene>
<feature type="domain" description="RmlD-like substrate binding" evidence="1">
    <location>
        <begin position="1"/>
        <end position="275"/>
    </location>
</feature>
<sequence length="285" mass="28847">MRVLIVGGSGFLGRELVRLCAAAGHEVGATYLSGTGAKAAGTGAEWLRVDVRSRAGVAGVVGAFGPEVTINAAYRQAEWAITADGAANVAAAVAAAGGRLVHVSSDAVFSGRAFSYDESCSPDPVSPYGAAKAAAETAVRAVLPDAAIARTSLIVGRGQSAHEALVHALASGSRTGVLFTDDVRCPVHVSDLAAALLELAVRGYSGVQHVAGADAVSRHEMGVLIARRDGLDEARLSTGRRANAGVAGPVEVRLDCSATQGRLGTRLRGAREFLAPSADPAATTL</sequence>
<dbReference type="RefSeq" id="WP_346104841.1">
    <property type="nucleotide sequence ID" value="NZ_BAAAMU010000017.1"/>
</dbReference>
<protein>
    <submittedName>
        <fullName evidence="2">Sugar nucleotide-binding protein</fullName>
    </submittedName>
</protein>
<dbReference type="PANTHER" id="PTHR43242">
    <property type="entry name" value="NAD(P)-BINDING ROSSMANN-FOLD SUPERFAMILY PROTEIN"/>
    <property type="match status" value="1"/>
</dbReference>
<dbReference type="EMBL" id="BAAAMU010000017">
    <property type="protein sequence ID" value="GAA1630108.1"/>
    <property type="molecule type" value="Genomic_DNA"/>
</dbReference>
<evidence type="ECO:0000313" key="2">
    <source>
        <dbReference type="EMBL" id="GAA1630108.1"/>
    </source>
</evidence>
<dbReference type="InterPro" id="IPR002347">
    <property type="entry name" value="SDR_fam"/>
</dbReference>
<dbReference type="Pfam" id="PF04321">
    <property type="entry name" value="RmlD_sub_bind"/>
    <property type="match status" value="1"/>
</dbReference>
<dbReference type="InterPro" id="IPR036291">
    <property type="entry name" value="NAD(P)-bd_dom_sf"/>
</dbReference>
<dbReference type="Proteomes" id="UP001500064">
    <property type="component" value="Unassembled WGS sequence"/>
</dbReference>
<evidence type="ECO:0000313" key="3">
    <source>
        <dbReference type="Proteomes" id="UP001500064"/>
    </source>
</evidence>
<dbReference type="PRINTS" id="PR00081">
    <property type="entry name" value="GDHRDH"/>
</dbReference>
<reference evidence="2 3" key="1">
    <citation type="journal article" date="2019" name="Int. J. Syst. Evol. Microbiol.">
        <title>The Global Catalogue of Microorganisms (GCM) 10K type strain sequencing project: providing services to taxonomists for standard genome sequencing and annotation.</title>
        <authorList>
            <consortium name="The Broad Institute Genomics Platform"/>
            <consortium name="The Broad Institute Genome Sequencing Center for Infectious Disease"/>
            <person name="Wu L."/>
            <person name="Ma J."/>
        </authorList>
    </citation>
    <scope>NUCLEOTIDE SEQUENCE [LARGE SCALE GENOMIC DNA]</scope>
    <source>
        <strain evidence="2 3">JCM 13929</strain>
    </source>
</reference>
<dbReference type="PANTHER" id="PTHR43242:SF1">
    <property type="entry name" value="NAD(P)-BINDING ROSSMANN-FOLD SUPERFAMILY PROTEIN"/>
    <property type="match status" value="1"/>
</dbReference>
<organism evidence="2 3">
    <name type="scientific">Nonomuraea maheshkhaliensis</name>
    <dbReference type="NCBI Taxonomy" id="419590"/>
    <lineage>
        <taxon>Bacteria</taxon>
        <taxon>Bacillati</taxon>
        <taxon>Actinomycetota</taxon>
        <taxon>Actinomycetes</taxon>
        <taxon>Streptosporangiales</taxon>
        <taxon>Streptosporangiaceae</taxon>
        <taxon>Nonomuraea</taxon>
    </lineage>
</organism>
<comment type="caution">
    <text evidence="2">The sequence shown here is derived from an EMBL/GenBank/DDBJ whole genome shotgun (WGS) entry which is preliminary data.</text>
</comment>